<dbReference type="SUPFAM" id="SSF56601">
    <property type="entry name" value="beta-lactamase/transpeptidase-like"/>
    <property type="match status" value="1"/>
</dbReference>
<feature type="domain" description="Beta-lactamase-related" evidence="1">
    <location>
        <begin position="15"/>
        <end position="342"/>
    </location>
</feature>
<organism evidence="3">
    <name type="scientific">uncultured Thermomicrobiales bacterium</name>
    <dbReference type="NCBI Taxonomy" id="1645740"/>
    <lineage>
        <taxon>Bacteria</taxon>
        <taxon>Pseudomonadati</taxon>
        <taxon>Thermomicrobiota</taxon>
        <taxon>Thermomicrobia</taxon>
        <taxon>Thermomicrobiales</taxon>
        <taxon>environmental samples</taxon>
    </lineage>
</organism>
<reference evidence="3" key="1">
    <citation type="submission" date="2020-02" db="EMBL/GenBank/DDBJ databases">
        <authorList>
            <person name="Meier V. D."/>
        </authorList>
    </citation>
    <scope>NUCLEOTIDE SEQUENCE</scope>
    <source>
        <strain evidence="3">AVDCRST_MAG59</strain>
    </source>
</reference>
<dbReference type="Pfam" id="PF11954">
    <property type="entry name" value="DUF3471"/>
    <property type="match status" value="1"/>
</dbReference>
<dbReference type="EMBL" id="CADCWF010000334">
    <property type="protein sequence ID" value="CAA9579602.1"/>
    <property type="molecule type" value="Genomic_DNA"/>
</dbReference>
<gene>
    <name evidence="3" type="ORF">AVDCRST_MAG59-4497</name>
</gene>
<dbReference type="InterPro" id="IPR012338">
    <property type="entry name" value="Beta-lactam/transpept-like"/>
</dbReference>
<dbReference type="Pfam" id="PF00144">
    <property type="entry name" value="Beta-lactamase"/>
    <property type="match status" value="1"/>
</dbReference>
<evidence type="ECO:0000313" key="3">
    <source>
        <dbReference type="EMBL" id="CAA9579602.1"/>
    </source>
</evidence>
<name>A0A6J4VK04_9BACT</name>
<proteinExistence type="predicted"/>
<dbReference type="Gene3D" id="2.40.128.600">
    <property type="match status" value="1"/>
</dbReference>
<feature type="domain" description="Peptidase S12 Pab87-related C-terminal" evidence="2">
    <location>
        <begin position="390"/>
        <end position="474"/>
    </location>
</feature>
<dbReference type="InterPro" id="IPR021860">
    <property type="entry name" value="Peptidase_S12_Pab87-rel_C"/>
</dbReference>
<accession>A0A6J4VK04</accession>
<dbReference type="AlphaFoldDB" id="A0A6J4VK04"/>
<evidence type="ECO:0000259" key="2">
    <source>
        <dbReference type="Pfam" id="PF11954"/>
    </source>
</evidence>
<dbReference type="InterPro" id="IPR001466">
    <property type="entry name" value="Beta-lactam-related"/>
</dbReference>
<protein>
    <submittedName>
        <fullName evidence="3">Beta-lactamase class C-like and penicillin binding proteins (PBPs) superfamily / DUF3471 domain</fullName>
    </submittedName>
</protein>
<dbReference type="InterPro" id="IPR050491">
    <property type="entry name" value="AmpC-like"/>
</dbReference>
<dbReference type="Gene3D" id="3.40.710.10">
    <property type="entry name" value="DD-peptidase/beta-lactamase superfamily"/>
    <property type="match status" value="1"/>
</dbReference>
<dbReference type="PANTHER" id="PTHR46825:SF15">
    <property type="entry name" value="BETA-LACTAMASE-RELATED DOMAIN-CONTAINING PROTEIN"/>
    <property type="match status" value="1"/>
</dbReference>
<evidence type="ECO:0000259" key="1">
    <source>
        <dbReference type="Pfam" id="PF00144"/>
    </source>
</evidence>
<sequence length="575" mass="62961">MAAPEIDRVALLAGFDEVVAGVMRDWRVPGLAVAVVHGDDVLLEREFGFRDAERRLPVTPDTLFSIGSCTKAFTTASLGLLADDGLLDWDEPVRRYLPWFALRDPFASERITPRDLVTHRSGLPRHDLAWYGSPAPRRELVERLRFLEPNKDIRTVWQYQNLMYLAAGYLAGHVAGTEWEELVQRRIFDSLGMASSTFSVDSAQERSDIALPYQERDDEVRRLPFRNIDAVGPAGSIVASLADMTRWLRVQANDGASGGRRLLSEGQLAQMHAPQMVMPSSGRYPEVTNPSYGLGWAIESYRGHTVVQHGGNIDGFSALVALVPRERLGAVVLANLDGVPVPDVVAYGAFDRLLGLDIVPWNERFLGLKSEEKAGAKAGKERVAAAIVPHASPSHPLEAFVGEFANGGYGTLSVERGEEGLRLRLNGFAGPLVHQHYDVFEFEFAPSEERARFVFATDQHGEIASVAAPLEPTVGDIVFVRRPPVSMEEPAFLARFVGVYDLLGAPVTVAFKGSRALQLSAPGMPGYALAPWRGTTFRFAGLADFSVEFVEGEAGTIEAAILTQPNGTFRAPRRS</sequence>
<dbReference type="PANTHER" id="PTHR46825">
    <property type="entry name" value="D-ALANYL-D-ALANINE-CARBOXYPEPTIDASE/ENDOPEPTIDASE AMPH"/>
    <property type="match status" value="1"/>
</dbReference>